<feature type="transmembrane region" description="Helical" evidence="1">
    <location>
        <begin position="399"/>
        <end position="421"/>
    </location>
</feature>
<proteinExistence type="predicted"/>
<reference evidence="2" key="1">
    <citation type="journal article" date="2023" name="Plant J.">
        <title>Genome sequences and population genomics provide insights into the demographic history, inbreeding, and mutation load of two 'living fossil' tree species of Dipteronia.</title>
        <authorList>
            <person name="Feng Y."/>
            <person name="Comes H.P."/>
            <person name="Chen J."/>
            <person name="Zhu S."/>
            <person name="Lu R."/>
            <person name="Zhang X."/>
            <person name="Li P."/>
            <person name="Qiu J."/>
            <person name="Olsen K.M."/>
            <person name="Qiu Y."/>
        </authorList>
    </citation>
    <scope>NUCLEOTIDE SEQUENCE</scope>
    <source>
        <strain evidence="2">KIB01</strain>
    </source>
</reference>
<dbReference type="AlphaFoldDB" id="A0AAD9X1A1"/>
<keyword evidence="1" id="KW-1133">Transmembrane helix</keyword>
<evidence type="ECO:0000256" key="1">
    <source>
        <dbReference type="SAM" id="Phobius"/>
    </source>
</evidence>
<keyword evidence="1" id="KW-0812">Transmembrane</keyword>
<protein>
    <submittedName>
        <fullName evidence="2">Uncharacterized protein</fullName>
    </submittedName>
</protein>
<evidence type="ECO:0000313" key="3">
    <source>
        <dbReference type="Proteomes" id="UP001280121"/>
    </source>
</evidence>
<name>A0AAD9X1A1_9ROSI</name>
<sequence>MGKNENQSKDQYCSIDISKLEEILEPKADCCIYRVPRFLRKVNEEAYTPKLISIGPLHYHCREELMGMETQKQRYRMKFQERVGIVKLGELETYISDQEQHIRDHYAVSSTLKSSEYIAMILNDAVFIIELFVRNDGGLDDFLLKKSQLKTYIMLDLLLLENQIPYFVLNHLYSSAFPENPSFFSLCHNFFCTMGMFNWSFSEQPQVKHFTDFLRRAVVLQIQPKVQLPNGETSEEISDLPNATKLNESGLKFKGTKEKCLLDINLKKRKSRIPLPWFDETEVEIPFIEIYDDTECLFRNLMALEVFHYPSQTYICNYVDLMDYLIDSGKDVDFLADKGIIGNCVGDNEAIAKMFNTLCSRITPSPSCYYTIAVDMKKHYDYSWNHLKFTLRSVYFSDLWTGTATVAAVILLILTVIQTVCSIMQV</sequence>
<dbReference type="InterPro" id="IPR004158">
    <property type="entry name" value="DUF247_pln"/>
</dbReference>
<dbReference type="Pfam" id="PF03140">
    <property type="entry name" value="DUF247"/>
    <property type="match status" value="1"/>
</dbReference>
<keyword evidence="1" id="KW-0472">Membrane</keyword>
<dbReference type="PANTHER" id="PTHR31170">
    <property type="entry name" value="BNAC04G53230D PROTEIN"/>
    <property type="match status" value="1"/>
</dbReference>
<accession>A0AAD9X1A1</accession>
<dbReference type="PANTHER" id="PTHR31170:SF9">
    <property type="entry name" value="PROTEIN, PUTATIVE (DUF247)-RELATED"/>
    <property type="match status" value="1"/>
</dbReference>
<comment type="caution">
    <text evidence="2">The sequence shown here is derived from an EMBL/GenBank/DDBJ whole genome shotgun (WGS) entry which is preliminary data.</text>
</comment>
<dbReference type="Proteomes" id="UP001280121">
    <property type="component" value="Unassembled WGS sequence"/>
</dbReference>
<evidence type="ECO:0000313" key="2">
    <source>
        <dbReference type="EMBL" id="KAK2650761.1"/>
    </source>
</evidence>
<dbReference type="EMBL" id="JANJYI010000005">
    <property type="protein sequence ID" value="KAK2650761.1"/>
    <property type="molecule type" value="Genomic_DNA"/>
</dbReference>
<gene>
    <name evidence="2" type="ORF">Ddye_018250</name>
</gene>
<organism evidence="2 3">
    <name type="scientific">Dipteronia dyeriana</name>
    <dbReference type="NCBI Taxonomy" id="168575"/>
    <lineage>
        <taxon>Eukaryota</taxon>
        <taxon>Viridiplantae</taxon>
        <taxon>Streptophyta</taxon>
        <taxon>Embryophyta</taxon>
        <taxon>Tracheophyta</taxon>
        <taxon>Spermatophyta</taxon>
        <taxon>Magnoliopsida</taxon>
        <taxon>eudicotyledons</taxon>
        <taxon>Gunneridae</taxon>
        <taxon>Pentapetalae</taxon>
        <taxon>rosids</taxon>
        <taxon>malvids</taxon>
        <taxon>Sapindales</taxon>
        <taxon>Sapindaceae</taxon>
        <taxon>Hippocastanoideae</taxon>
        <taxon>Acereae</taxon>
        <taxon>Dipteronia</taxon>
    </lineage>
</organism>
<keyword evidence="3" id="KW-1185">Reference proteome</keyword>